<accession>L1JWX6</accession>
<reference evidence="2" key="3">
    <citation type="submission" date="2015-06" db="UniProtKB">
        <authorList>
            <consortium name="EnsemblProtists"/>
        </authorList>
    </citation>
    <scope>IDENTIFICATION</scope>
</reference>
<dbReference type="KEGG" id="gtt:GUITHDRAFT_101869"/>
<sequence length="78" mass="8529">MQLVESSRSIRIVDLHADSNTAEPQQRPVKEAAPAALQHRSAMTAKPNGLESSNFVLKNILKARQKAQERPGEAPSII</sequence>
<dbReference type="PaxDb" id="55529-EKX52715"/>
<dbReference type="Proteomes" id="UP000011087">
    <property type="component" value="Unassembled WGS sequence"/>
</dbReference>
<protein>
    <submittedName>
        <fullName evidence="1 2">Uncharacterized protein</fullName>
    </submittedName>
</protein>
<dbReference type="HOGENOM" id="CLU_2627173_0_0_1"/>
<dbReference type="RefSeq" id="XP_005839695.1">
    <property type="nucleotide sequence ID" value="XM_005839638.1"/>
</dbReference>
<proteinExistence type="predicted"/>
<dbReference type="AlphaFoldDB" id="L1JWX6"/>
<evidence type="ECO:0000313" key="1">
    <source>
        <dbReference type="EMBL" id="EKX52715.1"/>
    </source>
</evidence>
<evidence type="ECO:0000313" key="3">
    <source>
        <dbReference type="Proteomes" id="UP000011087"/>
    </source>
</evidence>
<keyword evidence="3" id="KW-1185">Reference proteome</keyword>
<dbReference type="GeneID" id="17309309"/>
<reference evidence="3" key="2">
    <citation type="submission" date="2012-11" db="EMBL/GenBank/DDBJ databases">
        <authorList>
            <person name="Kuo A."/>
            <person name="Curtis B.A."/>
            <person name="Tanifuji G."/>
            <person name="Burki F."/>
            <person name="Gruber A."/>
            <person name="Irimia M."/>
            <person name="Maruyama S."/>
            <person name="Arias M.C."/>
            <person name="Ball S.G."/>
            <person name="Gile G.H."/>
            <person name="Hirakawa Y."/>
            <person name="Hopkins J.F."/>
            <person name="Rensing S.A."/>
            <person name="Schmutz J."/>
            <person name="Symeonidi A."/>
            <person name="Elias M."/>
            <person name="Eveleigh R.J."/>
            <person name="Herman E.K."/>
            <person name="Klute M.J."/>
            <person name="Nakayama T."/>
            <person name="Obornik M."/>
            <person name="Reyes-Prieto A."/>
            <person name="Armbrust E.V."/>
            <person name="Aves S.J."/>
            <person name="Beiko R.G."/>
            <person name="Coutinho P."/>
            <person name="Dacks J.B."/>
            <person name="Durnford D.G."/>
            <person name="Fast N.M."/>
            <person name="Green B.R."/>
            <person name="Grisdale C."/>
            <person name="Hempe F."/>
            <person name="Henrissat B."/>
            <person name="Hoppner M.P."/>
            <person name="Ishida K.-I."/>
            <person name="Kim E."/>
            <person name="Koreny L."/>
            <person name="Kroth P.G."/>
            <person name="Liu Y."/>
            <person name="Malik S.-B."/>
            <person name="Maier U.G."/>
            <person name="McRose D."/>
            <person name="Mock T."/>
            <person name="Neilson J.A."/>
            <person name="Onodera N.T."/>
            <person name="Poole A.M."/>
            <person name="Pritham E.J."/>
            <person name="Richards T.A."/>
            <person name="Rocap G."/>
            <person name="Roy S.W."/>
            <person name="Sarai C."/>
            <person name="Schaack S."/>
            <person name="Shirato S."/>
            <person name="Slamovits C.H."/>
            <person name="Spencer D.F."/>
            <person name="Suzuki S."/>
            <person name="Worden A.Z."/>
            <person name="Zauner S."/>
            <person name="Barry K."/>
            <person name="Bell C."/>
            <person name="Bharti A.K."/>
            <person name="Crow J.A."/>
            <person name="Grimwood J."/>
            <person name="Kramer R."/>
            <person name="Lindquist E."/>
            <person name="Lucas S."/>
            <person name="Salamov A."/>
            <person name="McFadden G.I."/>
            <person name="Lane C.E."/>
            <person name="Keeling P.J."/>
            <person name="Gray M.W."/>
            <person name="Grigoriev I.V."/>
            <person name="Archibald J.M."/>
        </authorList>
    </citation>
    <scope>NUCLEOTIDE SEQUENCE</scope>
    <source>
        <strain evidence="3">CCMP2712</strain>
    </source>
</reference>
<dbReference type="EnsemblProtists" id="EKX52715">
    <property type="protein sequence ID" value="EKX52715"/>
    <property type="gene ID" value="GUITHDRAFT_101869"/>
</dbReference>
<gene>
    <name evidence="1" type="ORF">GUITHDRAFT_101869</name>
</gene>
<evidence type="ECO:0000313" key="2">
    <source>
        <dbReference type="EnsemblProtists" id="EKX52715"/>
    </source>
</evidence>
<reference evidence="1 3" key="1">
    <citation type="journal article" date="2012" name="Nature">
        <title>Algal genomes reveal evolutionary mosaicism and the fate of nucleomorphs.</title>
        <authorList>
            <consortium name="DOE Joint Genome Institute"/>
            <person name="Curtis B.A."/>
            <person name="Tanifuji G."/>
            <person name="Burki F."/>
            <person name="Gruber A."/>
            <person name="Irimia M."/>
            <person name="Maruyama S."/>
            <person name="Arias M.C."/>
            <person name="Ball S.G."/>
            <person name="Gile G.H."/>
            <person name="Hirakawa Y."/>
            <person name="Hopkins J.F."/>
            <person name="Kuo A."/>
            <person name="Rensing S.A."/>
            <person name="Schmutz J."/>
            <person name="Symeonidi A."/>
            <person name="Elias M."/>
            <person name="Eveleigh R.J."/>
            <person name="Herman E.K."/>
            <person name="Klute M.J."/>
            <person name="Nakayama T."/>
            <person name="Obornik M."/>
            <person name="Reyes-Prieto A."/>
            <person name="Armbrust E.V."/>
            <person name="Aves S.J."/>
            <person name="Beiko R.G."/>
            <person name="Coutinho P."/>
            <person name="Dacks J.B."/>
            <person name="Durnford D.G."/>
            <person name="Fast N.M."/>
            <person name="Green B.R."/>
            <person name="Grisdale C.J."/>
            <person name="Hempel F."/>
            <person name="Henrissat B."/>
            <person name="Hoppner M.P."/>
            <person name="Ishida K."/>
            <person name="Kim E."/>
            <person name="Koreny L."/>
            <person name="Kroth P.G."/>
            <person name="Liu Y."/>
            <person name="Malik S.B."/>
            <person name="Maier U.G."/>
            <person name="McRose D."/>
            <person name="Mock T."/>
            <person name="Neilson J.A."/>
            <person name="Onodera N.T."/>
            <person name="Poole A.M."/>
            <person name="Pritham E.J."/>
            <person name="Richards T.A."/>
            <person name="Rocap G."/>
            <person name="Roy S.W."/>
            <person name="Sarai C."/>
            <person name="Schaack S."/>
            <person name="Shirato S."/>
            <person name="Slamovits C.H."/>
            <person name="Spencer D.F."/>
            <person name="Suzuki S."/>
            <person name="Worden A.Z."/>
            <person name="Zauner S."/>
            <person name="Barry K."/>
            <person name="Bell C."/>
            <person name="Bharti A.K."/>
            <person name="Crow J.A."/>
            <person name="Grimwood J."/>
            <person name="Kramer R."/>
            <person name="Lindquist E."/>
            <person name="Lucas S."/>
            <person name="Salamov A."/>
            <person name="McFadden G.I."/>
            <person name="Lane C.E."/>
            <person name="Keeling P.J."/>
            <person name="Gray M.W."/>
            <person name="Grigoriev I.V."/>
            <person name="Archibald J.M."/>
        </authorList>
    </citation>
    <scope>NUCLEOTIDE SEQUENCE</scope>
    <source>
        <strain evidence="1 3">CCMP2712</strain>
    </source>
</reference>
<dbReference type="EMBL" id="JH992972">
    <property type="protein sequence ID" value="EKX52715.1"/>
    <property type="molecule type" value="Genomic_DNA"/>
</dbReference>
<name>L1JWX6_GUITC</name>
<organism evidence="1">
    <name type="scientific">Guillardia theta (strain CCMP2712)</name>
    <name type="common">Cryptophyte</name>
    <dbReference type="NCBI Taxonomy" id="905079"/>
    <lineage>
        <taxon>Eukaryota</taxon>
        <taxon>Cryptophyceae</taxon>
        <taxon>Pyrenomonadales</taxon>
        <taxon>Geminigeraceae</taxon>
        <taxon>Guillardia</taxon>
    </lineage>
</organism>